<evidence type="ECO:0000313" key="1">
    <source>
        <dbReference type="EMBL" id="TKR63098.1"/>
    </source>
</evidence>
<proteinExistence type="predicted"/>
<dbReference type="AlphaFoldDB" id="A0A4U5M2X3"/>
<dbReference type="Proteomes" id="UP000298663">
    <property type="component" value="Unassembled WGS sequence"/>
</dbReference>
<protein>
    <submittedName>
        <fullName evidence="1">Uncharacterized protein</fullName>
    </submittedName>
</protein>
<comment type="caution">
    <text evidence="1">The sequence shown here is derived from an EMBL/GenBank/DDBJ whole genome shotgun (WGS) entry which is preliminary data.</text>
</comment>
<sequence length="76" mass="8626">MDAHSVLASQNGLTVICKGVTKKPNEHLRLMSVYSCSMKQFTFFASRAPSLRFASYASYAHSLALLRIFRLRWRSA</sequence>
<reference evidence="1 2" key="1">
    <citation type="journal article" date="2015" name="Genome Biol.">
        <title>Comparative genomics of Steinernema reveals deeply conserved gene regulatory networks.</title>
        <authorList>
            <person name="Dillman A.R."/>
            <person name="Macchietto M."/>
            <person name="Porter C.F."/>
            <person name="Rogers A."/>
            <person name="Williams B."/>
            <person name="Antoshechkin I."/>
            <person name="Lee M.M."/>
            <person name="Goodwin Z."/>
            <person name="Lu X."/>
            <person name="Lewis E.E."/>
            <person name="Goodrich-Blair H."/>
            <person name="Stock S.P."/>
            <person name="Adams B.J."/>
            <person name="Sternberg P.W."/>
            <person name="Mortazavi A."/>
        </authorList>
    </citation>
    <scope>NUCLEOTIDE SEQUENCE [LARGE SCALE GENOMIC DNA]</scope>
    <source>
        <strain evidence="1 2">ALL</strain>
    </source>
</reference>
<accession>A0A4U5M2X3</accession>
<organism evidence="1 2">
    <name type="scientific">Steinernema carpocapsae</name>
    <name type="common">Entomopathogenic nematode</name>
    <dbReference type="NCBI Taxonomy" id="34508"/>
    <lineage>
        <taxon>Eukaryota</taxon>
        <taxon>Metazoa</taxon>
        <taxon>Ecdysozoa</taxon>
        <taxon>Nematoda</taxon>
        <taxon>Chromadorea</taxon>
        <taxon>Rhabditida</taxon>
        <taxon>Tylenchina</taxon>
        <taxon>Panagrolaimomorpha</taxon>
        <taxon>Strongyloidoidea</taxon>
        <taxon>Steinernematidae</taxon>
        <taxon>Steinernema</taxon>
    </lineage>
</organism>
<dbReference type="EMBL" id="AZBU02000010">
    <property type="protein sequence ID" value="TKR63098.1"/>
    <property type="molecule type" value="Genomic_DNA"/>
</dbReference>
<name>A0A4U5M2X3_STECR</name>
<reference evidence="1 2" key="2">
    <citation type="journal article" date="2019" name="G3 (Bethesda)">
        <title>Hybrid Assembly of the Genome of the Entomopathogenic Nematode Steinernema carpocapsae Identifies the X-Chromosome.</title>
        <authorList>
            <person name="Serra L."/>
            <person name="Macchietto M."/>
            <person name="Macias-Munoz A."/>
            <person name="McGill C.J."/>
            <person name="Rodriguez I.M."/>
            <person name="Rodriguez B."/>
            <person name="Murad R."/>
            <person name="Mortazavi A."/>
        </authorList>
    </citation>
    <scope>NUCLEOTIDE SEQUENCE [LARGE SCALE GENOMIC DNA]</scope>
    <source>
        <strain evidence="1 2">ALL</strain>
    </source>
</reference>
<evidence type="ECO:0000313" key="2">
    <source>
        <dbReference type="Proteomes" id="UP000298663"/>
    </source>
</evidence>
<gene>
    <name evidence="1" type="ORF">L596_026973</name>
</gene>
<keyword evidence="2" id="KW-1185">Reference proteome</keyword>